<keyword evidence="4" id="KW-1185">Reference proteome</keyword>
<keyword evidence="2" id="KW-0812">Transmembrane</keyword>
<feature type="compositionally biased region" description="Polar residues" evidence="1">
    <location>
        <begin position="371"/>
        <end position="384"/>
    </location>
</feature>
<dbReference type="AlphaFoldDB" id="A0A6J3LV49"/>
<evidence type="ECO:0000313" key="4">
    <source>
        <dbReference type="Proteomes" id="UP000504637"/>
    </source>
</evidence>
<evidence type="ECO:0008006" key="6">
    <source>
        <dbReference type="Google" id="ProtNLM"/>
    </source>
</evidence>
<organism evidence="5">
    <name type="scientific">Dissoconium aciculare CBS 342.82</name>
    <dbReference type="NCBI Taxonomy" id="1314786"/>
    <lineage>
        <taxon>Eukaryota</taxon>
        <taxon>Fungi</taxon>
        <taxon>Dikarya</taxon>
        <taxon>Ascomycota</taxon>
        <taxon>Pezizomycotina</taxon>
        <taxon>Dothideomycetes</taxon>
        <taxon>Dothideomycetidae</taxon>
        <taxon>Mycosphaerellales</taxon>
        <taxon>Dissoconiaceae</taxon>
        <taxon>Dissoconium</taxon>
    </lineage>
</organism>
<name>A0A6J3LV49_9PEZI</name>
<accession>A0A6J3LV49</accession>
<proteinExistence type="predicted"/>
<evidence type="ECO:0000256" key="2">
    <source>
        <dbReference type="SAM" id="Phobius"/>
    </source>
</evidence>
<feature type="transmembrane region" description="Helical" evidence="2">
    <location>
        <begin position="388"/>
        <end position="410"/>
    </location>
</feature>
<protein>
    <recommendedName>
        <fullName evidence="6">Carbohydrate-binding module family 18 protein</fullName>
    </recommendedName>
</protein>
<dbReference type="GeneID" id="54363566"/>
<reference evidence="5" key="1">
    <citation type="submission" date="2020-01" db="EMBL/GenBank/DDBJ databases">
        <authorList>
            <consortium name="DOE Joint Genome Institute"/>
            <person name="Haridas S."/>
            <person name="Albert R."/>
            <person name="Binder M."/>
            <person name="Bloem J."/>
            <person name="Labutti K."/>
            <person name="Salamov A."/>
            <person name="Andreopoulos B."/>
            <person name="Baker S.E."/>
            <person name="Barry K."/>
            <person name="Bills G."/>
            <person name="Bluhm B.H."/>
            <person name="Cannon C."/>
            <person name="Castanera R."/>
            <person name="Culley D.E."/>
            <person name="Daum C."/>
            <person name="Ezra D."/>
            <person name="Gonzalez J.B."/>
            <person name="Henrissat B."/>
            <person name="Kuo A."/>
            <person name="Liang C."/>
            <person name="Lipzen A."/>
            <person name="Lutzoni F."/>
            <person name="Magnuson J."/>
            <person name="Mondo S."/>
            <person name="Nolan M."/>
            <person name="Ohm R."/>
            <person name="Pangilinan J."/>
            <person name="Park H.-J."/>
            <person name="Ramirez L."/>
            <person name="Alfaro M."/>
            <person name="Sun H."/>
            <person name="Tritt A."/>
            <person name="Yoshinaga Y."/>
            <person name="Zwiers L.-H."/>
            <person name="Turgeon B.G."/>
            <person name="Goodwin S.B."/>
            <person name="Spatafora J.W."/>
            <person name="Crous P.W."/>
            <person name="Grigoriev I.V."/>
        </authorList>
    </citation>
    <scope>NUCLEOTIDE SEQUENCE</scope>
    <source>
        <strain evidence="5">CBS 342.82</strain>
    </source>
</reference>
<feature type="chain" id="PRO_5026751994" description="Carbohydrate-binding module family 18 protein" evidence="3">
    <location>
        <begin position="17"/>
        <end position="411"/>
    </location>
</feature>
<dbReference type="OrthoDB" id="5413589at2759"/>
<evidence type="ECO:0000256" key="1">
    <source>
        <dbReference type="SAM" id="MobiDB-lite"/>
    </source>
</evidence>
<evidence type="ECO:0000313" key="5">
    <source>
        <dbReference type="RefSeq" id="XP_033456185.1"/>
    </source>
</evidence>
<dbReference type="RefSeq" id="XP_033456185.1">
    <property type="nucleotide sequence ID" value="XM_033605766.1"/>
</dbReference>
<keyword evidence="2" id="KW-0472">Membrane</keyword>
<keyword evidence="3" id="KW-0732">Signal</keyword>
<sequence length="411" mass="40987">MKTSLMILAGAAIVCAQTTSQYTPPIPTVTAAAGSLPLGATCSTSEQCANGADCYSTNSGLYRRCGNFQASCKDDSQCAYNTCNLAQGLCNGFKATTTSSSSTTQYTPPIPTVTAAVGSLPLGATCSSDEQCSNGASCYSTNSGLIRACGNFQAVCKDDSQCAFNTCNQGFCNGFKATTTTAASSATSATSTAAAGSLPLGASCSSSEECSNGAECWASNFMLMKRCGNFQATCKDDSQCAFNPCNGGVCVGFKPTTALTSTASATLTTPVAAAAATSTVTSQYTPPIPTVTAAAGSLALGATCSNSTQCANGANCYATNSGLIPRCGNFQASCSKDSQCAYNTCNNGFCNGFKPSTSSKNSTSSGIAGGSRSSPTPSGYTVTPSTGGAVPASGVASGVVAVAFGMWAFFL</sequence>
<evidence type="ECO:0000256" key="3">
    <source>
        <dbReference type="SAM" id="SignalP"/>
    </source>
</evidence>
<dbReference type="SMART" id="SM00286">
    <property type="entry name" value="PTI"/>
    <property type="match status" value="3"/>
</dbReference>
<dbReference type="Proteomes" id="UP000504637">
    <property type="component" value="Unplaced"/>
</dbReference>
<feature type="signal peptide" evidence="3">
    <location>
        <begin position="1"/>
        <end position="16"/>
    </location>
</feature>
<gene>
    <name evidence="5" type="ORF">K489DRAFT_384051</name>
</gene>
<keyword evidence="2" id="KW-1133">Transmembrane helix</keyword>
<feature type="region of interest" description="Disordered" evidence="1">
    <location>
        <begin position="361"/>
        <end position="384"/>
    </location>
</feature>
<reference evidence="5" key="3">
    <citation type="submission" date="2025-08" db="UniProtKB">
        <authorList>
            <consortium name="RefSeq"/>
        </authorList>
    </citation>
    <scope>IDENTIFICATION</scope>
    <source>
        <strain evidence="5">CBS 342.82</strain>
    </source>
</reference>
<reference evidence="5" key="2">
    <citation type="submission" date="2020-04" db="EMBL/GenBank/DDBJ databases">
        <authorList>
            <consortium name="NCBI Genome Project"/>
        </authorList>
    </citation>
    <scope>NUCLEOTIDE SEQUENCE</scope>
    <source>
        <strain evidence="5">CBS 342.82</strain>
    </source>
</reference>